<reference evidence="1 2" key="2">
    <citation type="journal article" date="2017" name="Plant Pathol.">
        <title>Pathogenicity and virulence gene content of Xanthomonas strains infecting Araceae, formerly known as Xanthomonas axonopodis pv. dieffenbachiae.</title>
        <authorList>
            <person name="Constantin E.C."/>
            <person name="Haegeman A."/>
            <person name="Van Vaerenbergh J."/>
            <person name="Baeyen S."/>
            <person name="Van Malderghem C."/>
            <person name="Maes M."/>
            <person name="Cottyn B."/>
        </authorList>
    </citation>
    <scope>NUCLEOTIDE SEQUENCE [LARGE SCALE GENOMIC DNA]</scope>
    <source>
        <strain evidence="2">LMG9055</strain>
    </source>
</reference>
<reference evidence="1 2" key="1">
    <citation type="journal article" date="2016" name="Plant Pathol.">
        <title>Genetic characterization of strains named as Xanthomonas axonopodis pv. dieffenbachiae leads to a taxonomic revision of the X. axonopodis species complex.</title>
        <authorList>
            <person name="Constantin E.C."/>
            <person name="Cleenwerck I."/>
            <person name="Maes M."/>
            <person name="Baeyen S."/>
            <person name="Van Malderghem C."/>
            <person name="De Vos P."/>
            <person name="Cottyn B."/>
        </authorList>
    </citation>
    <scope>NUCLEOTIDE SEQUENCE [LARGE SCALE GENOMIC DNA]</scope>
    <source>
        <strain evidence="2">LMG9055</strain>
    </source>
</reference>
<accession>A0A1V9HC69</accession>
<protein>
    <submittedName>
        <fullName evidence="1">Uncharacterized protein</fullName>
    </submittedName>
</protein>
<evidence type="ECO:0000313" key="1">
    <source>
        <dbReference type="EMBL" id="OQP80449.1"/>
    </source>
</evidence>
<proteinExistence type="predicted"/>
<organism evidence="1 2">
    <name type="scientific">Xanthomonas phaseoli pv. syngonii LMG 9055</name>
    <dbReference type="NCBI Taxonomy" id="1437878"/>
    <lineage>
        <taxon>Bacteria</taxon>
        <taxon>Pseudomonadati</taxon>
        <taxon>Pseudomonadota</taxon>
        <taxon>Gammaproteobacteria</taxon>
        <taxon>Lysobacterales</taxon>
        <taxon>Lysobacteraceae</taxon>
        <taxon>Xanthomonas</taxon>
    </lineage>
</organism>
<dbReference type="EMBL" id="JPUO02000125">
    <property type="protein sequence ID" value="OQP80449.1"/>
    <property type="molecule type" value="Genomic_DNA"/>
</dbReference>
<dbReference type="AlphaFoldDB" id="A0A1V9HC69"/>
<dbReference type="Proteomes" id="UP000050343">
    <property type="component" value="Unassembled WGS sequence"/>
</dbReference>
<evidence type="ECO:0000313" key="2">
    <source>
        <dbReference type="Proteomes" id="UP000050343"/>
    </source>
</evidence>
<name>A0A1V9HC69_9XANT</name>
<sequence>MLAQARLHRRAQRLLPAGIDTVALLPAALPGSWESSALSALPLNRDRRRGVVGLQPHARTAQQLRIGGHAFLQAAAQQHPRAGNPRTRSYGPWQRLGNGSYWARSTDALLGLLLATDEAAVWLLWQQPQTRVWNHGHWLR</sequence>
<comment type="caution">
    <text evidence="1">The sequence shown here is derived from an EMBL/GenBank/DDBJ whole genome shotgun (WGS) entry which is preliminary data.</text>
</comment>
<gene>
    <name evidence="1" type="ORF">IA54_000245</name>
</gene>